<reference evidence="3" key="1">
    <citation type="submission" date="2021-01" db="EMBL/GenBank/DDBJ databases">
        <title>Modified the classification status of verrucomicrobia.</title>
        <authorList>
            <person name="Feng X."/>
        </authorList>
    </citation>
    <scope>NUCLEOTIDE SEQUENCE</scope>
    <source>
        <strain evidence="3">JCM 18052</strain>
    </source>
</reference>
<comment type="caution">
    <text evidence="3">The sequence shown here is derived from an EMBL/GenBank/DDBJ whole genome shotgun (WGS) entry which is preliminary data.</text>
</comment>
<dbReference type="InterPro" id="IPR036514">
    <property type="entry name" value="SGNH_hydro_sf"/>
</dbReference>
<gene>
    <name evidence="3" type="ORF">JIN84_06475</name>
</gene>
<organism evidence="3 4">
    <name type="scientific">Luteolibacter yonseiensis</name>
    <dbReference type="NCBI Taxonomy" id="1144680"/>
    <lineage>
        <taxon>Bacteria</taxon>
        <taxon>Pseudomonadati</taxon>
        <taxon>Verrucomicrobiota</taxon>
        <taxon>Verrucomicrobiia</taxon>
        <taxon>Verrucomicrobiales</taxon>
        <taxon>Verrucomicrobiaceae</taxon>
        <taxon>Luteolibacter</taxon>
    </lineage>
</organism>
<keyword evidence="4" id="KW-1185">Reference proteome</keyword>
<evidence type="ECO:0000313" key="4">
    <source>
        <dbReference type="Proteomes" id="UP000600139"/>
    </source>
</evidence>
<dbReference type="Pfam" id="PF13472">
    <property type="entry name" value="Lipase_GDSL_2"/>
    <property type="match status" value="1"/>
</dbReference>
<name>A0A934R4C8_9BACT</name>
<keyword evidence="1" id="KW-0732">Signal</keyword>
<dbReference type="AlphaFoldDB" id="A0A934R4C8"/>
<evidence type="ECO:0000259" key="2">
    <source>
        <dbReference type="Pfam" id="PF13472"/>
    </source>
</evidence>
<feature type="domain" description="SGNH hydrolase-type esterase" evidence="2">
    <location>
        <begin position="61"/>
        <end position="209"/>
    </location>
</feature>
<feature type="chain" id="PRO_5037428041" description="SGNH hydrolase-type esterase domain-containing protein" evidence="1">
    <location>
        <begin position="24"/>
        <end position="229"/>
    </location>
</feature>
<evidence type="ECO:0000313" key="3">
    <source>
        <dbReference type="EMBL" id="MBK1815250.1"/>
    </source>
</evidence>
<accession>A0A934R4C8</accession>
<evidence type="ECO:0000256" key="1">
    <source>
        <dbReference type="SAM" id="SignalP"/>
    </source>
</evidence>
<dbReference type="InterPro" id="IPR051532">
    <property type="entry name" value="Ester_Hydrolysis_Enzymes"/>
</dbReference>
<dbReference type="SUPFAM" id="SSF52266">
    <property type="entry name" value="SGNH hydrolase"/>
    <property type="match status" value="1"/>
</dbReference>
<sequence length="229" mass="25542">MKSVLLRSLLVLSLGISSAFSQAPTPRPNPARFVGEITAFAKQPADTGGIVFTGSSSIRLWPRLNEDFPGLPIVNRGFGGSVANDLIVYFETVITRHAPKLVVVYTGGNDLHEKLSVDEALNDYTSFLKMVHDRFPQTRIILTSVKIAPSRDLEIPSVHALNVRLQAWCTDKNWLRYIDCTSYLADPQGQPMVSFYRDDRLHLSDAGYAQWKSILDPVLREEWAKAGVL</sequence>
<dbReference type="GO" id="GO:0016788">
    <property type="term" value="F:hydrolase activity, acting on ester bonds"/>
    <property type="evidence" value="ECO:0007669"/>
    <property type="project" value="UniProtKB-ARBA"/>
</dbReference>
<dbReference type="InterPro" id="IPR013830">
    <property type="entry name" value="SGNH_hydro"/>
</dbReference>
<dbReference type="RefSeq" id="WP_200350219.1">
    <property type="nucleotide sequence ID" value="NZ_BAABHZ010000012.1"/>
</dbReference>
<dbReference type="PANTHER" id="PTHR30383">
    <property type="entry name" value="THIOESTERASE 1/PROTEASE 1/LYSOPHOSPHOLIPASE L1"/>
    <property type="match status" value="1"/>
</dbReference>
<dbReference type="Proteomes" id="UP000600139">
    <property type="component" value="Unassembled WGS sequence"/>
</dbReference>
<dbReference type="EMBL" id="JAENIK010000008">
    <property type="protein sequence ID" value="MBK1815250.1"/>
    <property type="molecule type" value="Genomic_DNA"/>
</dbReference>
<feature type="signal peptide" evidence="1">
    <location>
        <begin position="1"/>
        <end position="23"/>
    </location>
</feature>
<proteinExistence type="predicted"/>
<protein>
    <recommendedName>
        <fullName evidence="2">SGNH hydrolase-type esterase domain-containing protein</fullName>
    </recommendedName>
</protein>
<dbReference type="Gene3D" id="3.40.50.1110">
    <property type="entry name" value="SGNH hydrolase"/>
    <property type="match status" value="1"/>
</dbReference>